<dbReference type="AlphaFoldDB" id="A0A674CVP4"/>
<protein>
    <submittedName>
        <fullName evidence="2">Uncharacterized protein</fullName>
    </submittedName>
</protein>
<accession>A0A674CVP4</accession>
<keyword evidence="3" id="KW-1185">Reference proteome</keyword>
<evidence type="ECO:0000313" key="2">
    <source>
        <dbReference type="Ensembl" id="ENSSTUP00000087790.1"/>
    </source>
</evidence>
<reference evidence="2" key="2">
    <citation type="submission" date="2025-09" db="UniProtKB">
        <authorList>
            <consortium name="Ensembl"/>
        </authorList>
    </citation>
    <scope>IDENTIFICATION</scope>
</reference>
<evidence type="ECO:0000313" key="3">
    <source>
        <dbReference type="Proteomes" id="UP000472277"/>
    </source>
</evidence>
<dbReference type="Ensembl" id="ENSSTUT00000093422.1">
    <property type="protein sequence ID" value="ENSSTUP00000087790.1"/>
    <property type="gene ID" value="ENSSTUG00000038641.1"/>
</dbReference>
<name>A0A674CVP4_SALTR</name>
<feature type="compositionally biased region" description="Basic and acidic residues" evidence="1">
    <location>
        <begin position="1"/>
        <end position="21"/>
    </location>
</feature>
<dbReference type="GeneTree" id="ENSGT00940000175584"/>
<organism evidence="2 3">
    <name type="scientific">Salmo trutta</name>
    <name type="common">Brown trout</name>
    <dbReference type="NCBI Taxonomy" id="8032"/>
    <lineage>
        <taxon>Eukaryota</taxon>
        <taxon>Metazoa</taxon>
        <taxon>Chordata</taxon>
        <taxon>Craniata</taxon>
        <taxon>Vertebrata</taxon>
        <taxon>Euteleostomi</taxon>
        <taxon>Actinopterygii</taxon>
        <taxon>Neopterygii</taxon>
        <taxon>Teleostei</taxon>
        <taxon>Protacanthopterygii</taxon>
        <taxon>Salmoniformes</taxon>
        <taxon>Salmonidae</taxon>
        <taxon>Salmoninae</taxon>
        <taxon>Salmo</taxon>
    </lineage>
</organism>
<dbReference type="InParanoid" id="A0A674CVP4"/>
<sequence length="89" mass="10197">IQQTQIEKHRALAEESNRKGDGLQQQVTEIEGLKRAQKQAATNHSSIIIDISPYQTDIFFLLLEQMHFKSAKMSFTEEGFMKALDWGKS</sequence>
<reference evidence="2" key="1">
    <citation type="submission" date="2025-08" db="UniProtKB">
        <authorList>
            <consortium name="Ensembl"/>
        </authorList>
    </citation>
    <scope>IDENTIFICATION</scope>
</reference>
<proteinExistence type="predicted"/>
<dbReference type="Proteomes" id="UP000472277">
    <property type="component" value="Chromosome 29"/>
</dbReference>
<feature type="region of interest" description="Disordered" evidence="1">
    <location>
        <begin position="1"/>
        <end position="23"/>
    </location>
</feature>
<evidence type="ECO:0000256" key="1">
    <source>
        <dbReference type="SAM" id="MobiDB-lite"/>
    </source>
</evidence>